<keyword evidence="1" id="KW-0472">Membrane</keyword>
<feature type="transmembrane region" description="Helical" evidence="1">
    <location>
        <begin position="34"/>
        <end position="60"/>
    </location>
</feature>
<protein>
    <submittedName>
        <fullName evidence="2">Uncharacterized protein</fullName>
    </submittedName>
</protein>
<keyword evidence="3" id="KW-1185">Reference proteome</keyword>
<sequence>MVLFSSIISLLTFYLLYLSITDRGVMYPTIIMDLLITPCSLISVCFMYFIALLLGTYILFCLRELAPLQLCKVPLYIFFKFIFIVESITDVPIFPIDPLHPTPTLPTSFIFILEAQCMKFVHSRGPSDQYAPSHSLGALRGCPA</sequence>
<dbReference type="Proteomes" id="UP000527355">
    <property type="component" value="Unassembled WGS sequence"/>
</dbReference>
<evidence type="ECO:0000256" key="1">
    <source>
        <dbReference type="SAM" id="Phobius"/>
    </source>
</evidence>
<dbReference type="EMBL" id="JABWUV010000004">
    <property type="protein sequence ID" value="KAF6360230.1"/>
    <property type="molecule type" value="Genomic_DNA"/>
</dbReference>
<keyword evidence="1" id="KW-1133">Transmembrane helix</keyword>
<reference evidence="2 3" key="1">
    <citation type="journal article" date="2020" name="Nature">
        <title>Six reference-quality genomes reveal evolution of bat adaptations.</title>
        <authorList>
            <person name="Jebb D."/>
            <person name="Huang Z."/>
            <person name="Pippel M."/>
            <person name="Hughes G.M."/>
            <person name="Lavrichenko K."/>
            <person name="Devanna P."/>
            <person name="Winkler S."/>
            <person name="Jermiin L.S."/>
            <person name="Skirmuntt E.C."/>
            <person name="Katzourakis A."/>
            <person name="Burkitt-Gray L."/>
            <person name="Ray D.A."/>
            <person name="Sullivan K.A.M."/>
            <person name="Roscito J.G."/>
            <person name="Kirilenko B.M."/>
            <person name="Davalos L.M."/>
            <person name="Corthals A.P."/>
            <person name="Power M.L."/>
            <person name="Jones G."/>
            <person name="Ransome R.D."/>
            <person name="Dechmann D.K.N."/>
            <person name="Locatelli A.G."/>
            <person name="Puechmaille S.J."/>
            <person name="Fedrigo O."/>
            <person name="Jarvis E.D."/>
            <person name="Hiller M."/>
            <person name="Vernes S.C."/>
            <person name="Myers E.W."/>
            <person name="Teeling E.C."/>
        </authorList>
    </citation>
    <scope>NUCLEOTIDE SEQUENCE [LARGE SCALE GENOMIC DNA]</scope>
    <source>
        <strain evidence="2">MMyoMyo1</strain>
        <tissue evidence="2">Flight muscle</tissue>
    </source>
</reference>
<comment type="caution">
    <text evidence="2">The sequence shown here is derived from an EMBL/GenBank/DDBJ whole genome shotgun (WGS) entry which is preliminary data.</text>
</comment>
<gene>
    <name evidence="2" type="ORF">mMyoMyo1_011176</name>
</gene>
<evidence type="ECO:0000313" key="2">
    <source>
        <dbReference type="EMBL" id="KAF6360230.1"/>
    </source>
</evidence>
<proteinExistence type="predicted"/>
<keyword evidence="1" id="KW-0812">Transmembrane</keyword>
<dbReference type="AlphaFoldDB" id="A0A7J7YFF2"/>
<evidence type="ECO:0000313" key="3">
    <source>
        <dbReference type="Proteomes" id="UP000527355"/>
    </source>
</evidence>
<organism evidence="2 3">
    <name type="scientific">Myotis myotis</name>
    <name type="common">Greater mouse-eared bat</name>
    <name type="synonym">Vespertilio myotis</name>
    <dbReference type="NCBI Taxonomy" id="51298"/>
    <lineage>
        <taxon>Eukaryota</taxon>
        <taxon>Metazoa</taxon>
        <taxon>Chordata</taxon>
        <taxon>Craniata</taxon>
        <taxon>Vertebrata</taxon>
        <taxon>Euteleostomi</taxon>
        <taxon>Mammalia</taxon>
        <taxon>Eutheria</taxon>
        <taxon>Laurasiatheria</taxon>
        <taxon>Chiroptera</taxon>
        <taxon>Yangochiroptera</taxon>
        <taxon>Vespertilionidae</taxon>
        <taxon>Myotis</taxon>
    </lineage>
</organism>
<name>A0A7J7YFF2_MYOMY</name>
<accession>A0A7J7YFF2</accession>